<name>A0ABU9UCE9_9SPIR</name>
<evidence type="ECO:0000313" key="2">
    <source>
        <dbReference type="Proteomes" id="UP001466331"/>
    </source>
</evidence>
<reference evidence="1 2" key="1">
    <citation type="submission" date="2024-03" db="EMBL/GenBank/DDBJ databases">
        <title>Ignisphaera cupida sp. nov., a hyperthermophilic hydrolytic archaeon from a hot spring of Kamchatka, and proposal of Ignisphaeraceae fam. nov.</title>
        <authorList>
            <person name="Podosokorskaya O.A."/>
            <person name="Elcheninov A.G."/>
            <person name="Maltseva A.I."/>
            <person name="Zayulina K.S."/>
            <person name="Novikov A."/>
            <person name="Merkel A.Y."/>
        </authorList>
    </citation>
    <scope>NUCLEOTIDE SEQUENCE [LARGE SCALE GENOMIC DNA]</scope>
    <source>
        <strain evidence="1 2">38H-sp</strain>
    </source>
</reference>
<organism evidence="1 2">
    <name type="scientific">Rarispira pelagica</name>
    <dbReference type="NCBI Taxonomy" id="3141764"/>
    <lineage>
        <taxon>Bacteria</taxon>
        <taxon>Pseudomonadati</taxon>
        <taxon>Spirochaetota</taxon>
        <taxon>Spirochaetia</taxon>
        <taxon>Winmispirales</taxon>
        <taxon>Winmispiraceae</taxon>
        <taxon>Rarispira</taxon>
    </lineage>
</organism>
<protein>
    <submittedName>
        <fullName evidence="1">Uncharacterized protein</fullName>
    </submittedName>
</protein>
<dbReference type="RefSeq" id="WP_420069792.1">
    <property type="nucleotide sequence ID" value="NZ_JBCHKQ010000003.1"/>
</dbReference>
<sequence length="42" mass="4754">MIHRVVLSLYDVSFAAMVRRHVSTFSINRKNFPLSIKFSGGA</sequence>
<proteinExistence type="predicted"/>
<dbReference type="EMBL" id="JBCHKQ010000003">
    <property type="protein sequence ID" value="MEM5948341.1"/>
    <property type="molecule type" value="Genomic_DNA"/>
</dbReference>
<evidence type="ECO:0000313" key="1">
    <source>
        <dbReference type="EMBL" id="MEM5948341.1"/>
    </source>
</evidence>
<gene>
    <name evidence="1" type="ORF">WKV44_07270</name>
</gene>
<dbReference type="Proteomes" id="UP001466331">
    <property type="component" value="Unassembled WGS sequence"/>
</dbReference>
<comment type="caution">
    <text evidence="1">The sequence shown here is derived from an EMBL/GenBank/DDBJ whole genome shotgun (WGS) entry which is preliminary data.</text>
</comment>
<keyword evidence="2" id="KW-1185">Reference proteome</keyword>
<accession>A0ABU9UCE9</accession>